<comment type="caution">
    <text evidence="1">The sequence shown here is derived from an EMBL/GenBank/DDBJ whole genome shotgun (WGS) entry which is preliminary data.</text>
</comment>
<organism evidence="1 2">
    <name type="scientific">Vararia minispora EC-137</name>
    <dbReference type="NCBI Taxonomy" id="1314806"/>
    <lineage>
        <taxon>Eukaryota</taxon>
        <taxon>Fungi</taxon>
        <taxon>Dikarya</taxon>
        <taxon>Basidiomycota</taxon>
        <taxon>Agaricomycotina</taxon>
        <taxon>Agaricomycetes</taxon>
        <taxon>Russulales</taxon>
        <taxon>Lachnocladiaceae</taxon>
        <taxon>Vararia</taxon>
    </lineage>
</organism>
<evidence type="ECO:0000313" key="1">
    <source>
        <dbReference type="EMBL" id="KAI0030937.1"/>
    </source>
</evidence>
<name>A0ACB8QH01_9AGAM</name>
<evidence type="ECO:0000313" key="2">
    <source>
        <dbReference type="Proteomes" id="UP000814128"/>
    </source>
</evidence>
<feature type="non-terminal residue" evidence="1">
    <location>
        <position position="1"/>
    </location>
</feature>
<reference evidence="1" key="1">
    <citation type="submission" date="2021-02" db="EMBL/GenBank/DDBJ databases">
        <authorList>
            <consortium name="DOE Joint Genome Institute"/>
            <person name="Ahrendt S."/>
            <person name="Looney B.P."/>
            <person name="Miyauchi S."/>
            <person name="Morin E."/>
            <person name="Drula E."/>
            <person name="Courty P.E."/>
            <person name="Chicoki N."/>
            <person name="Fauchery L."/>
            <person name="Kohler A."/>
            <person name="Kuo A."/>
            <person name="Labutti K."/>
            <person name="Pangilinan J."/>
            <person name="Lipzen A."/>
            <person name="Riley R."/>
            <person name="Andreopoulos W."/>
            <person name="He G."/>
            <person name="Johnson J."/>
            <person name="Barry K.W."/>
            <person name="Grigoriev I.V."/>
            <person name="Nagy L."/>
            <person name="Hibbett D."/>
            <person name="Henrissat B."/>
            <person name="Matheny P.B."/>
            <person name="Labbe J."/>
            <person name="Martin F."/>
        </authorList>
    </citation>
    <scope>NUCLEOTIDE SEQUENCE</scope>
    <source>
        <strain evidence="1">EC-137</strain>
    </source>
</reference>
<dbReference type="EMBL" id="MU273599">
    <property type="protein sequence ID" value="KAI0030937.1"/>
    <property type="molecule type" value="Genomic_DNA"/>
</dbReference>
<gene>
    <name evidence="1" type="ORF">K488DRAFT_53160</name>
</gene>
<proteinExistence type="predicted"/>
<sequence length="115" mass="12182">LSFVGQWSFSQDNTLSPSDSTFHVSSNAGDHLSFLFNGSAVALTGFHSASSGRYSVQLDSNITEFEGESSFKEATTLFFATGLDSGTHNLTLINQEDRQLAVGAINVTTISVPGS</sequence>
<reference evidence="1" key="2">
    <citation type="journal article" date="2022" name="New Phytol.">
        <title>Evolutionary transition to the ectomycorrhizal habit in the genomes of a hyperdiverse lineage of mushroom-forming fungi.</title>
        <authorList>
            <person name="Looney B."/>
            <person name="Miyauchi S."/>
            <person name="Morin E."/>
            <person name="Drula E."/>
            <person name="Courty P.E."/>
            <person name="Kohler A."/>
            <person name="Kuo A."/>
            <person name="LaButti K."/>
            <person name="Pangilinan J."/>
            <person name="Lipzen A."/>
            <person name="Riley R."/>
            <person name="Andreopoulos W."/>
            <person name="He G."/>
            <person name="Johnson J."/>
            <person name="Nolan M."/>
            <person name="Tritt A."/>
            <person name="Barry K.W."/>
            <person name="Grigoriev I.V."/>
            <person name="Nagy L.G."/>
            <person name="Hibbett D."/>
            <person name="Henrissat B."/>
            <person name="Matheny P.B."/>
            <person name="Labbe J."/>
            <person name="Martin F.M."/>
        </authorList>
    </citation>
    <scope>NUCLEOTIDE SEQUENCE</scope>
    <source>
        <strain evidence="1">EC-137</strain>
    </source>
</reference>
<dbReference type="Proteomes" id="UP000814128">
    <property type="component" value="Unassembled WGS sequence"/>
</dbReference>
<keyword evidence="2" id="KW-1185">Reference proteome</keyword>
<protein>
    <submittedName>
        <fullName evidence="1">Uncharacterized protein</fullName>
    </submittedName>
</protein>
<accession>A0ACB8QH01</accession>